<feature type="domain" description="L,D-TPase catalytic" evidence="3">
    <location>
        <begin position="226"/>
        <end position="421"/>
    </location>
</feature>
<evidence type="ECO:0000256" key="1">
    <source>
        <dbReference type="PROSITE-ProRule" id="PRU01373"/>
    </source>
</evidence>
<dbReference type="InterPro" id="IPR052905">
    <property type="entry name" value="LD-transpeptidase_YkuD-like"/>
</dbReference>
<dbReference type="InterPro" id="IPR045380">
    <property type="entry name" value="LD_TPept_scaffold_dom"/>
</dbReference>
<keyword evidence="2" id="KW-0732">Signal</keyword>
<dbReference type="InterPro" id="IPR005490">
    <property type="entry name" value="LD_TPept_cat_dom"/>
</dbReference>
<protein>
    <submittedName>
        <fullName evidence="4">L,D-transpeptidase family protein</fullName>
    </submittedName>
</protein>
<name>A0ABS6V4Q1_9SPHN</name>
<dbReference type="Proteomes" id="UP000698028">
    <property type="component" value="Unassembled WGS sequence"/>
</dbReference>
<feature type="signal peptide" evidence="2">
    <location>
        <begin position="1"/>
        <end position="25"/>
    </location>
</feature>
<keyword evidence="5" id="KW-1185">Reference proteome</keyword>
<organism evidence="4 5">
    <name type="scientific">Sphingomicrobium clamense</name>
    <dbReference type="NCBI Taxonomy" id="2851013"/>
    <lineage>
        <taxon>Bacteria</taxon>
        <taxon>Pseudomonadati</taxon>
        <taxon>Pseudomonadota</taxon>
        <taxon>Alphaproteobacteria</taxon>
        <taxon>Sphingomonadales</taxon>
        <taxon>Sphingomonadaceae</taxon>
        <taxon>Sphingomicrobium</taxon>
    </lineage>
</organism>
<gene>
    <name evidence="4" type="ORF">KTQ36_04315</name>
</gene>
<evidence type="ECO:0000313" key="5">
    <source>
        <dbReference type="Proteomes" id="UP000698028"/>
    </source>
</evidence>
<keyword evidence="1" id="KW-0133">Cell shape</keyword>
<dbReference type="RefSeq" id="WP_218632506.1">
    <property type="nucleotide sequence ID" value="NZ_JAHVAH010000001.1"/>
</dbReference>
<dbReference type="Pfam" id="PF03734">
    <property type="entry name" value="YkuD"/>
    <property type="match status" value="1"/>
</dbReference>
<dbReference type="PANTHER" id="PTHR41533:SF2">
    <property type="entry name" value="BLR7131 PROTEIN"/>
    <property type="match status" value="1"/>
</dbReference>
<evidence type="ECO:0000259" key="3">
    <source>
        <dbReference type="PROSITE" id="PS52029"/>
    </source>
</evidence>
<accession>A0ABS6V4Q1</accession>
<keyword evidence="1" id="KW-0573">Peptidoglycan synthesis</keyword>
<comment type="pathway">
    <text evidence="1">Cell wall biogenesis; peptidoglycan biosynthesis.</text>
</comment>
<dbReference type="EMBL" id="JAHVAH010000001">
    <property type="protein sequence ID" value="MBW0144519.1"/>
    <property type="molecule type" value="Genomic_DNA"/>
</dbReference>
<dbReference type="PANTHER" id="PTHR41533">
    <property type="entry name" value="L,D-TRANSPEPTIDASE HI_1667-RELATED"/>
    <property type="match status" value="1"/>
</dbReference>
<reference evidence="4 5" key="1">
    <citation type="submission" date="2021-07" db="EMBL/GenBank/DDBJ databases">
        <title>The draft genome sequence of Sphingomicrobium sp. B8.</title>
        <authorList>
            <person name="Mu L."/>
        </authorList>
    </citation>
    <scope>NUCLEOTIDE SEQUENCE [LARGE SCALE GENOMIC DNA]</scope>
    <source>
        <strain evidence="4 5">B8</strain>
    </source>
</reference>
<dbReference type="PROSITE" id="PS52029">
    <property type="entry name" value="LD_TPASE"/>
    <property type="match status" value="1"/>
</dbReference>
<feature type="chain" id="PRO_5046032790" evidence="2">
    <location>
        <begin position="26"/>
        <end position="456"/>
    </location>
</feature>
<feature type="active site" description="Proton donor/acceptor" evidence="1">
    <location>
        <position position="362"/>
    </location>
</feature>
<comment type="caution">
    <text evidence="4">The sequence shown here is derived from an EMBL/GenBank/DDBJ whole genome shotgun (WGS) entry which is preliminary data.</text>
</comment>
<sequence length="456" mass="50600">MTYRTMIKSACLGSALALMAAPAYAQEAPDPLPGEPTLAARPPVAEFTVAKPVVSQGVIAAFYDTFRPGMVFLERPDFDVGIARMLDVLDRSVVEGLAEGPRLAATIRRELEIGIPTDPGQRAALDRLISRAWMSYMATVKAPVPGMLYGADWVKPKGNQPHEVLLTAKAVPDLAQHVTDMSNVNYFYDRIRDAEWKRLGERPGAQPDPRVVANLARARAMPRKGRYVLVDSASQTLWMVENGQPVDSMKVVVGKVSYATPMIASLIHYATFNPYWHVPDHLARGYLADGMLREGRRYAERNGYEMIDSWSYEANVLDPMSIDWKAVKAGTAKVQARQLPSKINSMGKIKFDFPNPEGIYLHDTPKKEYFDLSERDLSNGCIRLEDAMRLGRWLLREEPVAPNADPEQFVPLPVGTAVYVTYLTATVDEGGQLAFLDDIYSWDPVVGGAQQAQGQR</sequence>
<proteinExistence type="predicted"/>
<keyword evidence="1" id="KW-0961">Cell wall biogenesis/degradation</keyword>
<dbReference type="CDD" id="cd16913">
    <property type="entry name" value="YkuD_like"/>
    <property type="match status" value="1"/>
</dbReference>
<evidence type="ECO:0000313" key="4">
    <source>
        <dbReference type="EMBL" id="MBW0144519.1"/>
    </source>
</evidence>
<evidence type="ECO:0000256" key="2">
    <source>
        <dbReference type="SAM" id="SignalP"/>
    </source>
</evidence>
<dbReference type="Pfam" id="PF20142">
    <property type="entry name" value="Scaffold"/>
    <property type="match status" value="1"/>
</dbReference>
<feature type="active site" description="Nucleophile" evidence="1">
    <location>
        <position position="381"/>
    </location>
</feature>